<name>A0A4R3HV65_PAULE</name>
<dbReference type="OrthoDB" id="531568at2"/>
<evidence type="ECO:0000259" key="2">
    <source>
        <dbReference type="Pfam" id="PF14347"/>
    </source>
</evidence>
<dbReference type="AlphaFoldDB" id="A0A4R3HV65"/>
<dbReference type="EMBL" id="SLZQ01000008">
    <property type="protein sequence ID" value="TCS35945.1"/>
    <property type="molecule type" value="Genomic_DNA"/>
</dbReference>
<reference evidence="3 4" key="1">
    <citation type="submission" date="2019-03" db="EMBL/GenBank/DDBJ databases">
        <title>Genomic Encyclopedia of Type Strains, Phase IV (KMG-IV): sequencing the most valuable type-strain genomes for metagenomic binning, comparative biology and taxonomic classification.</title>
        <authorList>
            <person name="Goeker M."/>
        </authorList>
    </citation>
    <scope>NUCLEOTIDE SEQUENCE [LARGE SCALE GENOMIC DNA]</scope>
    <source>
        <strain evidence="3 4">DSM 7445</strain>
    </source>
</reference>
<feature type="signal peptide" evidence="1">
    <location>
        <begin position="1"/>
        <end position="25"/>
    </location>
</feature>
<accession>A0A4R3HV65</accession>
<keyword evidence="4" id="KW-1185">Reference proteome</keyword>
<comment type="caution">
    <text evidence="3">The sequence shown here is derived from an EMBL/GenBank/DDBJ whole genome shotgun (WGS) entry which is preliminary data.</text>
</comment>
<gene>
    <name evidence="3" type="ORF">EDC30_1088</name>
</gene>
<evidence type="ECO:0000313" key="3">
    <source>
        <dbReference type="EMBL" id="TCS35945.1"/>
    </source>
</evidence>
<protein>
    <submittedName>
        <fullName evidence="3">Uncharacterized protein DUF4399</fullName>
    </submittedName>
</protein>
<dbReference type="RefSeq" id="WP_132259218.1">
    <property type="nucleotide sequence ID" value="NZ_SLZQ01000008.1"/>
</dbReference>
<feature type="chain" id="PRO_5020440757" evidence="1">
    <location>
        <begin position="26"/>
        <end position="144"/>
    </location>
</feature>
<dbReference type="Proteomes" id="UP000295382">
    <property type="component" value="Unassembled WGS sequence"/>
</dbReference>
<proteinExistence type="predicted"/>
<dbReference type="Pfam" id="PF14347">
    <property type="entry name" value="DUF4399"/>
    <property type="match status" value="1"/>
</dbReference>
<organism evidence="3 4">
    <name type="scientific">Paucimonas lemoignei</name>
    <name type="common">Pseudomonas lemoignei</name>
    <dbReference type="NCBI Taxonomy" id="29443"/>
    <lineage>
        <taxon>Bacteria</taxon>
        <taxon>Pseudomonadati</taxon>
        <taxon>Pseudomonadota</taxon>
        <taxon>Betaproteobacteria</taxon>
        <taxon>Burkholderiales</taxon>
        <taxon>Burkholderiaceae</taxon>
        <taxon>Paucimonas</taxon>
    </lineage>
</organism>
<evidence type="ECO:0000256" key="1">
    <source>
        <dbReference type="SAM" id="SignalP"/>
    </source>
</evidence>
<keyword evidence="1" id="KW-0732">Signal</keyword>
<evidence type="ECO:0000313" key="4">
    <source>
        <dbReference type="Proteomes" id="UP000295382"/>
    </source>
</evidence>
<sequence length="144" mass="15871">MPRILKLVFSVTLSAAILVTQFAYAAGTPAPKDAQVYFIWPQNGTVIHGGKFWVRMGLRNMGVAPKGVTLPNTGHHHLLIDTDLPPLDEPIPSDRNHLHFGAGETEARIELPPGKHTLQLLLGDQDHKPHDPPVYSKKITVIVR</sequence>
<dbReference type="InterPro" id="IPR025512">
    <property type="entry name" value="DUF4399"/>
</dbReference>
<feature type="domain" description="DUF4399" evidence="2">
    <location>
        <begin position="54"/>
        <end position="144"/>
    </location>
</feature>